<keyword evidence="7" id="KW-1185">Reference proteome</keyword>
<dbReference type="InterPro" id="IPR050389">
    <property type="entry name" value="LysR-type_TF"/>
</dbReference>
<dbReference type="Proteomes" id="UP000028006">
    <property type="component" value="Unassembled WGS sequence"/>
</dbReference>
<dbReference type="Gene3D" id="3.40.190.10">
    <property type="entry name" value="Periplasmic binding protein-like II"/>
    <property type="match status" value="2"/>
</dbReference>
<dbReference type="SUPFAM" id="SSF53850">
    <property type="entry name" value="Periplasmic binding protein-like II"/>
    <property type="match status" value="1"/>
</dbReference>
<dbReference type="RefSeq" id="WP_034872366.1">
    <property type="nucleotide sequence ID" value="NZ_JOKG01000001.1"/>
</dbReference>
<evidence type="ECO:0000256" key="4">
    <source>
        <dbReference type="ARBA" id="ARBA00023163"/>
    </source>
</evidence>
<dbReference type="PROSITE" id="PS50931">
    <property type="entry name" value="HTH_LYSR"/>
    <property type="match status" value="1"/>
</dbReference>
<evidence type="ECO:0000256" key="2">
    <source>
        <dbReference type="ARBA" id="ARBA00023015"/>
    </source>
</evidence>
<sequence>MSPSVYEKLHKLELKSILVLDILLETRNLSEVGRQLNMRQGNVSYHLAKLRTALDDPLLVKSGKGYALTSRATSINNKLHDSLSTLQDTLFDKPFNPLTESRTYKIMTDPIGAGLLIPRLLTRLRTEAPSITIEHVPAQHEITEALATEQADIAIYNLPENLPELNSQFITSMATYLVMDESHPLRETGFSYEDIFNYPTIQRYPKGSIEHQLTRILESRNLKRTVSFIAQSFNLLKEIIPGSESVAFCSEADKYTLDSTPGLHFHKLKQMEPVPNYALWHPRCENDPLHQFMRKIVIEECLQLATIFSLSRS</sequence>
<dbReference type="InterPro" id="IPR005119">
    <property type="entry name" value="LysR_subst-bd"/>
</dbReference>
<evidence type="ECO:0000259" key="5">
    <source>
        <dbReference type="PROSITE" id="PS50931"/>
    </source>
</evidence>
<dbReference type="GO" id="GO:0003677">
    <property type="term" value="F:DNA binding"/>
    <property type="evidence" value="ECO:0007669"/>
    <property type="project" value="UniProtKB-KW"/>
</dbReference>
<evidence type="ECO:0000256" key="3">
    <source>
        <dbReference type="ARBA" id="ARBA00023125"/>
    </source>
</evidence>
<accession>A0A081N9T3</accession>
<evidence type="ECO:0000313" key="7">
    <source>
        <dbReference type="Proteomes" id="UP000028006"/>
    </source>
</evidence>
<dbReference type="EMBL" id="JOKG01000001">
    <property type="protein sequence ID" value="KEQ15206.1"/>
    <property type="molecule type" value="Genomic_DNA"/>
</dbReference>
<protein>
    <recommendedName>
        <fullName evidence="5">HTH lysR-type domain-containing protein</fullName>
    </recommendedName>
</protein>
<evidence type="ECO:0000313" key="6">
    <source>
        <dbReference type="EMBL" id="KEQ15206.1"/>
    </source>
</evidence>
<dbReference type="InterPro" id="IPR037402">
    <property type="entry name" value="YidZ_PBP2"/>
</dbReference>
<organism evidence="6 7">
    <name type="scientific">Endozoicomonas montiporae</name>
    <dbReference type="NCBI Taxonomy" id="1027273"/>
    <lineage>
        <taxon>Bacteria</taxon>
        <taxon>Pseudomonadati</taxon>
        <taxon>Pseudomonadota</taxon>
        <taxon>Gammaproteobacteria</taxon>
        <taxon>Oceanospirillales</taxon>
        <taxon>Endozoicomonadaceae</taxon>
        <taxon>Endozoicomonas</taxon>
    </lineage>
</organism>
<dbReference type="eggNOG" id="COG0583">
    <property type="taxonomic scope" value="Bacteria"/>
</dbReference>
<keyword evidence="3" id="KW-0238">DNA-binding</keyword>
<dbReference type="InterPro" id="IPR000847">
    <property type="entry name" value="LysR_HTH_N"/>
</dbReference>
<dbReference type="Gene3D" id="1.10.10.10">
    <property type="entry name" value="Winged helix-like DNA-binding domain superfamily/Winged helix DNA-binding domain"/>
    <property type="match status" value="1"/>
</dbReference>
<reference evidence="6 7" key="1">
    <citation type="submission" date="2014-06" db="EMBL/GenBank/DDBJ databases">
        <title>Whole Genome Sequences of Three Symbiotic Endozoicomonas Bacteria.</title>
        <authorList>
            <person name="Neave M.J."/>
            <person name="Apprill A."/>
            <person name="Voolstra C.R."/>
        </authorList>
    </citation>
    <scope>NUCLEOTIDE SEQUENCE [LARGE SCALE GENOMIC DNA]</scope>
    <source>
        <strain evidence="6 7">LMG 24815</strain>
    </source>
</reference>
<feature type="domain" description="HTH lysR-type" evidence="5">
    <location>
        <begin position="12"/>
        <end position="69"/>
    </location>
</feature>
<dbReference type="CDD" id="cd08417">
    <property type="entry name" value="PBP2_Nitroaromatics_like"/>
    <property type="match status" value="1"/>
</dbReference>
<dbReference type="GO" id="GO:0003700">
    <property type="term" value="F:DNA-binding transcription factor activity"/>
    <property type="evidence" value="ECO:0007669"/>
    <property type="project" value="InterPro"/>
</dbReference>
<gene>
    <name evidence="6" type="ORF">GZ77_00480</name>
</gene>
<evidence type="ECO:0000256" key="1">
    <source>
        <dbReference type="ARBA" id="ARBA00009437"/>
    </source>
</evidence>
<keyword evidence="4" id="KW-0804">Transcription</keyword>
<dbReference type="Pfam" id="PF00126">
    <property type="entry name" value="HTH_1"/>
    <property type="match status" value="1"/>
</dbReference>
<dbReference type="SUPFAM" id="SSF46785">
    <property type="entry name" value="Winged helix' DNA-binding domain"/>
    <property type="match status" value="1"/>
</dbReference>
<dbReference type="PANTHER" id="PTHR30118:SF15">
    <property type="entry name" value="TRANSCRIPTIONAL REGULATORY PROTEIN"/>
    <property type="match status" value="1"/>
</dbReference>
<comment type="caution">
    <text evidence="6">The sequence shown here is derived from an EMBL/GenBank/DDBJ whole genome shotgun (WGS) entry which is preliminary data.</text>
</comment>
<proteinExistence type="inferred from homology"/>
<dbReference type="InterPro" id="IPR036390">
    <property type="entry name" value="WH_DNA-bd_sf"/>
</dbReference>
<keyword evidence="2" id="KW-0805">Transcription regulation</keyword>
<comment type="similarity">
    <text evidence="1">Belongs to the LysR transcriptional regulatory family.</text>
</comment>
<dbReference type="PANTHER" id="PTHR30118">
    <property type="entry name" value="HTH-TYPE TRANSCRIPTIONAL REGULATOR LEUO-RELATED"/>
    <property type="match status" value="1"/>
</dbReference>
<name>A0A081N9T3_9GAMM</name>
<dbReference type="InterPro" id="IPR036388">
    <property type="entry name" value="WH-like_DNA-bd_sf"/>
</dbReference>
<dbReference type="Pfam" id="PF03466">
    <property type="entry name" value="LysR_substrate"/>
    <property type="match status" value="1"/>
</dbReference>
<dbReference type="AlphaFoldDB" id="A0A081N9T3"/>